<comment type="caution">
    <text evidence="11">The sequence shown here is derived from an EMBL/GenBank/DDBJ whole genome shotgun (WGS) entry which is preliminary data.</text>
</comment>
<protein>
    <submittedName>
        <fullName evidence="11">Capsular biosynthesis protein</fullName>
    </submittedName>
</protein>
<feature type="transmembrane region" description="Helical" evidence="9">
    <location>
        <begin position="12"/>
        <end position="39"/>
    </location>
</feature>
<evidence type="ECO:0000256" key="2">
    <source>
        <dbReference type="ARBA" id="ARBA00004236"/>
    </source>
</evidence>
<keyword evidence="12" id="KW-1185">Reference proteome</keyword>
<keyword evidence="6 9" id="KW-0812">Transmembrane</keyword>
<dbReference type="InterPro" id="IPR017472">
    <property type="entry name" value="Undecaprenyl-P_galact_Ptfrase"/>
</dbReference>
<dbReference type="GO" id="GO:0000271">
    <property type="term" value="P:polysaccharide biosynthetic process"/>
    <property type="evidence" value="ECO:0007669"/>
    <property type="project" value="InterPro"/>
</dbReference>
<dbReference type="Proteomes" id="UP000214610">
    <property type="component" value="Unassembled WGS sequence"/>
</dbReference>
<evidence type="ECO:0000256" key="4">
    <source>
        <dbReference type="ARBA" id="ARBA00022475"/>
    </source>
</evidence>
<dbReference type="AlphaFoldDB" id="A0A227KRN4"/>
<dbReference type="NCBIfam" id="TIGR03025">
    <property type="entry name" value="EPS_sugtrans"/>
    <property type="match status" value="1"/>
</dbReference>
<feature type="transmembrane region" description="Helical" evidence="9">
    <location>
        <begin position="59"/>
        <end position="80"/>
    </location>
</feature>
<dbReference type="Pfam" id="PF02397">
    <property type="entry name" value="Bac_transf"/>
    <property type="match status" value="1"/>
</dbReference>
<reference evidence="12" key="1">
    <citation type="submission" date="2017-05" db="EMBL/GenBank/DDBJ databases">
        <title>Improved OligoMM genomes.</title>
        <authorList>
            <person name="Garzetti D."/>
        </authorList>
    </citation>
    <scope>NUCLEOTIDE SEQUENCE [LARGE SCALE GENOMIC DNA]</scope>
    <source>
        <strain evidence="12">YL45</strain>
    </source>
</reference>
<dbReference type="GeneID" id="78363676"/>
<dbReference type="PANTHER" id="PTHR30576:SF4">
    <property type="entry name" value="UNDECAPRENYL-PHOSPHATE GALACTOSE PHOSPHOTRANSFERASE"/>
    <property type="match status" value="1"/>
</dbReference>
<dbReference type="RefSeq" id="WP_066592047.1">
    <property type="nucleotide sequence ID" value="NZ_CAPFQK010000007.1"/>
</dbReference>
<sequence>MPIPKIKDSERWSTFIQPVIMLAVDYCSILLAECVAIEFREFILQTLGHTHDKFDLDSFYFFLFVPLIFIVFLHWGRTYIRLLSIGEMIRRTFWSVLYSVVVYIVILFLAGKAPVVSRLFVTLLGTFVFSFVCVGRLVMRHLLNRYSLFLEPTIMIGSDETAKKFLNYTTSNVFFGIRVVGLIDDNPKGKALSGKFPILGPTSKATEIIKGTGVQNVLILAPKMDPKKLNLLVDELFPLVKNVSFVPDTEEMPVSNMELHRLYSENLIVLSVKNNLSRWYNQFVKRVFDLVVSVIGTLLIFPFLLVIAILIKATSPGPAIYAHMRLGRHGKMFPCYKFRSMVKDADKKLAAYLASNPSAKAEWEREQKLKNDPRVTRVGMFLRKTSLDELPQLFNVIIGDMSLVGPRPITRSEVCKYGTYFSDYEMVRPGMTGLWQTSGRSDTSYDRRVRLDAWYVRNWNLWLDISMLVKTVRVLLSKDSGAY</sequence>
<evidence type="ECO:0000256" key="1">
    <source>
        <dbReference type="ARBA" id="ARBA00004141"/>
    </source>
</evidence>
<feature type="domain" description="Bacterial sugar transferase" evidence="10">
    <location>
        <begin position="285"/>
        <end position="476"/>
    </location>
</feature>
<feature type="transmembrane region" description="Helical" evidence="9">
    <location>
        <begin position="92"/>
        <end position="110"/>
    </location>
</feature>
<dbReference type="GO" id="GO:0016780">
    <property type="term" value="F:phosphotransferase activity, for other substituted phosphate groups"/>
    <property type="evidence" value="ECO:0007669"/>
    <property type="project" value="TreeGrafter"/>
</dbReference>
<evidence type="ECO:0000313" key="11">
    <source>
        <dbReference type="EMBL" id="OXE50386.1"/>
    </source>
</evidence>
<comment type="similarity">
    <text evidence="3">Belongs to the bacterial sugar transferase family.</text>
</comment>
<dbReference type="PANTHER" id="PTHR30576">
    <property type="entry name" value="COLANIC BIOSYNTHESIS UDP-GLUCOSE LIPID CARRIER TRANSFERASE"/>
    <property type="match status" value="1"/>
</dbReference>
<name>A0A227KRN4_9BURK</name>
<evidence type="ECO:0000256" key="6">
    <source>
        <dbReference type="ARBA" id="ARBA00022692"/>
    </source>
</evidence>
<comment type="subcellular location">
    <subcellularLocation>
        <location evidence="2">Cell membrane</location>
    </subcellularLocation>
    <subcellularLocation>
        <location evidence="1">Membrane</location>
        <topology evidence="1">Multi-pass membrane protein</topology>
    </subcellularLocation>
</comment>
<dbReference type="InterPro" id="IPR003362">
    <property type="entry name" value="Bact_transf"/>
</dbReference>
<keyword evidence="5" id="KW-0808">Transferase</keyword>
<evidence type="ECO:0000256" key="5">
    <source>
        <dbReference type="ARBA" id="ARBA00022679"/>
    </source>
</evidence>
<dbReference type="InterPro" id="IPR017475">
    <property type="entry name" value="EPS_sugar_tfrase"/>
</dbReference>
<feature type="transmembrane region" description="Helical" evidence="9">
    <location>
        <begin position="287"/>
        <end position="311"/>
    </location>
</feature>
<evidence type="ECO:0000256" key="8">
    <source>
        <dbReference type="ARBA" id="ARBA00023136"/>
    </source>
</evidence>
<dbReference type="GO" id="GO:0005886">
    <property type="term" value="C:plasma membrane"/>
    <property type="evidence" value="ECO:0007669"/>
    <property type="project" value="UniProtKB-SubCell"/>
</dbReference>
<evidence type="ECO:0000256" key="3">
    <source>
        <dbReference type="ARBA" id="ARBA00006464"/>
    </source>
</evidence>
<keyword evidence="7 9" id="KW-1133">Transmembrane helix</keyword>
<accession>A0A227KRN4</accession>
<organism evidence="11 12">
    <name type="scientific">Turicimonas muris</name>
    <dbReference type="NCBI Taxonomy" id="1796652"/>
    <lineage>
        <taxon>Bacteria</taxon>
        <taxon>Pseudomonadati</taxon>
        <taxon>Pseudomonadota</taxon>
        <taxon>Betaproteobacteria</taxon>
        <taxon>Burkholderiales</taxon>
        <taxon>Sutterellaceae</taxon>
        <taxon>Turicimonas</taxon>
    </lineage>
</organism>
<dbReference type="NCBIfam" id="TIGR03022">
    <property type="entry name" value="WbaP_sugtrans"/>
    <property type="match status" value="1"/>
</dbReference>
<evidence type="ECO:0000256" key="7">
    <source>
        <dbReference type="ARBA" id="ARBA00022989"/>
    </source>
</evidence>
<dbReference type="EMBL" id="NHMP01000002">
    <property type="protein sequence ID" value="OXE50386.1"/>
    <property type="molecule type" value="Genomic_DNA"/>
</dbReference>
<evidence type="ECO:0000256" key="9">
    <source>
        <dbReference type="SAM" id="Phobius"/>
    </source>
</evidence>
<dbReference type="Pfam" id="PF13727">
    <property type="entry name" value="CoA_binding_3"/>
    <property type="match status" value="1"/>
</dbReference>
<keyword evidence="4" id="KW-1003">Cell membrane</keyword>
<proteinExistence type="inferred from homology"/>
<keyword evidence="8 9" id="KW-0472">Membrane</keyword>
<gene>
    <name evidence="11" type="ORF">ADH67_05245</name>
</gene>
<feature type="transmembrane region" description="Helical" evidence="9">
    <location>
        <begin position="116"/>
        <end position="139"/>
    </location>
</feature>
<evidence type="ECO:0000259" key="10">
    <source>
        <dbReference type="Pfam" id="PF02397"/>
    </source>
</evidence>
<dbReference type="Gene3D" id="3.40.50.720">
    <property type="entry name" value="NAD(P)-binding Rossmann-like Domain"/>
    <property type="match status" value="1"/>
</dbReference>
<evidence type="ECO:0000313" key="12">
    <source>
        <dbReference type="Proteomes" id="UP000214610"/>
    </source>
</evidence>